<comment type="function">
    <text evidence="8">Catalyzes the phosphorylation of D-xylulose to D-xylulose 5-phosphate.</text>
</comment>
<keyword evidence="14" id="KW-1185">Reference proteome</keyword>
<evidence type="ECO:0000256" key="4">
    <source>
        <dbReference type="ARBA" id="ARBA00022741"/>
    </source>
</evidence>
<dbReference type="PIRSF" id="PIRSF000538">
    <property type="entry name" value="GlpK"/>
    <property type="match status" value="1"/>
</dbReference>
<dbReference type="EMBL" id="JAKLJA010000035">
    <property type="protein sequence ID" value="MCG5077399.1"/>
    <property type="molecule type" value="Genomic_DNA"/>
</dbReference>
<evidence type="ECO:0000256" key="5">
    <source>
        <dbReference type="ARBA" id="ARBA00022777"/>
    </source>
</evidence>
<evidence type="ECO:0000259" key="11">
    <source>
        <dbReference type="Pfam" id="PF00370"/>
    </source>
</evidence>
<sequence>MFIGIDLGTSGVKAVLLDRAGDVLGSASAPLAASRPQPRWSEQAPQDWWRATRSALRELLDTVRRNGIDTARIEAIGLTGQMHGATLLDAKGEVLRPAILWNDGRSDSECVELEKAVPDLHAVAGNLAMPGFTAPKLLWVRKHEPEVFARIAHVLLPKDYLRWLLTGVFATDPSDAAGTLWLDVAKRDYSEALLCACGLTRAQMPEVFEGNEVTGTLRAGIAREFGLREIPVAAGGGDNAAGAVGVGIVRPGDAMLSLGTSGVYFAVSDGFLANPDSAVHSFCHALPHTWHLMSVMLNAASCLDFTTRLTGHESVAALLADAHAQAGATLDARRPWFLPYLSGERTPHNNVNAKGVFYGMTPETTRADLANATLEGVGFALLDGMDALHAAGLVPEAITVIGGGSRSAWWTQMLADISGRALTLRAGGEVGPALGAARLAHLALEPQASLDEVCPQPPVLAVREPDAGRHAWYRETRRPTFHALYRALEPVFAMGRLKNHGANATSK</sequence>
<gene>
    <name evidence="8 10 13" type="primary">xylB</name>
    <name evidence="13" type="ORF">L5014_29320</name>
</gene>
<evidence type="ECO:0000256" key="10">
    <source>
        <dbReference type="RuleBase" id="RU364073"/>
    </source>
</evidence>
<dbReference type="PANTHER" id="PTHR43095:SF6">
    <property type="entry name" value="XYLULOSE KINASE"/>
    <property type="match status" value="1"/>
</dbReference>
<dbReference type="RefSeq" id="WP_238467303.1">
    <property type="nucleotide sequence ID" value="NZ_JAKLJA010000035.1"/>
</dbReference>
<evidence type="ECO:0000256" key="7">
    <source>
        <dbReference type="ARBA" id="ARBA00023277"/>
    </source>
</evidence>
<feature type="active site" description="Proton acceptor" evidence="8">
    <location>
        <position position="238"/>
    </location>
</feature>
<accession>A0A9X1UL60</accession>
<keyword evidence="2 8" id="KW-0859">Xylose metabolism</keyword>
<evidence type="ECO:0000256" key="1">
    <source>
        <dbReference type="ARBA" id="ARBA00009156"/>
    </source>
</evidence>
<dbReference type="NCBIfam" id="TIGR01312">
    <property type="entry name" value="XylB"/>
    <property type="match status" value="1"/>
</dbReference>
<name>A0A9X1UL60_9BURK</name>
<dbReference type="GO" id="GO:0005998">
    <property type="term" value="P:xylulose catabolic process"/>
    <property type="evidence" value="ECO:0007669"/>
    <property type="project" value="UniProtKB-UniRule"/>
</dbReference>
<comment type="similarity">
    <text evidence="1 8 9">Belongs to the FGGY kinase family.</text>
</comment>
<dbReference type="GO" id="GO:0005524">
    <property type="term" value="F:ATP binding"/>
    <property type="evidence" value="ECO:0007669"/>
    <property type="project" value="UniProtKB-UniRule"/>
</dbReference>
<evidence type="ECO:0000259" key="12">
    <source>
        <dbReference type="Pfam" id="PF02782"/>
    </source>
</evidence>
<evidence type="ECO:0000313" key="14">
    <source>
        <dbReference type="Proteomes" id="UP001139308"/>
    </source>
</evidence>
<feature type="site" description="Important for activity" evidence="8">
    <location>
        <position position="6"/>
    </location>
</feature>
<proteinExistence type="inferred from homology"/>
<dbReference type="SUPFAM" id="SSF53067">
    <property type="entry name" value="Actin-like ATPase domain"/>
    <property type="match status" value="2"/>
</dbReference>
<keyword evidence="5 8" id="KW-0418">Kinase</keyword>
<dbReference type="InterPro" id="IPR018485">
    <property type="entry name" value="FGGY_C"/>
</dbReference>
<dbReference type="Pfam" id="PF02782">
    <property type="entry name" value="FGGY_C"/>
    <property type="match status" value="1"/>
</dbReference>
<dbReference type="GO" id="GO:0042732">
    <property type="term" value="P:D-xylose metabolic process"/>
    <property type="evidence" value="ECO:0007669"/>
    <property type="project" value="UniProtKB-KW"/>
</dbReference>
<organism evidence="13 14">
    <name type="scientific">Paraburkholderia tagetis</name>
    <dbReference type="NCBI Taxonomy" id="2913261"/>
    <lineage>
        <taxon>Bacteria</taxon>
        <taxon>Pseudomonadati</taxon>
        <taxon>Pseudomonadota</taxon>
        <taxon>Betaproteobacteria</taxon>
        <taxon>Burkholderiales</taxon>
        <taxon>Burkholderiaceae</taxon>
        <taxon>Paraburkholderia</taxon>
    </lineage>
</organism>
<dbReference type="InterPro" id="IPR018483">
    <property type="entry name" value="Carb_kinase_FGGY_CS"/>
</dbReference>
<protein>
    <recommendedName>
        <fullName evidence="8 10">Xylulose kinase</fullName>
        <shortName evidence="8 10">Xylulokinase</shortName>
        <ecNumber evidence="8 10">2.7.1.17</ecNumber>
    </recommendedName>
</protein>
<dbReference type="EC" id="2.7.1.17" evidence="8 10"/>
<dbReference type="AlphaFoldDB" id="A0A9X1UL60"/>
<dbReference type="InterPro" id="IPR006000">
    <property type="entry name" value="Xylulokinase"/>
</dbReference>
<dbReference type="InterPro" id="IPR018484">
    <property type="entry name" value="FGGY_N"/>
</dbReference>
<dbReference type="Pfam" id="PF00370">
    <property type="entry name" value="FGGY_N"/>
    <property type="match status" value="1"/>
</dbReference>
<dbReference type="PANTHER" id="PTHR43095">
    <property type="entry name" value="SUGAR KINASE"/>
    <property type="match status" value="1"/>
</dbReference>
<keyword evidence="7 8" id="KW-0119">Carbohydrate metabolism</keyword>
<evidence type="ECO:0000256" key="8">
    <source>
        <dbReference type="HAMAP-Rule" id="MF_02220"/>
    </source>
</evidence>
<evidence type="ECO:0000313" key="13">
    <source>
        <dbReference type="EMBL" id="MCG5077399.1"/>
    </source>
</evidence>
<dbReference type="Gene3D" id="3.30.420.40">
    <property type="match status" value="2"/>
</dbReference>
<keyword evidence="6 8" id="KW-0067">ATP-binding</keyword>
<keyword evidence="4 8" id="KW-0547">Nucleotide-binding</keyword>
<dbReference type="Proteomes" id="UP001139308">
    <property type="component" value="Unassembled WGS sequence"/>
</dbReference>
<dbReference type="CDD" id="cd07808">
    <property type="entry name" value="ASKHA_NBD_FGGY_EcXK-like"/>
    <property type="match status" value="1"/>
</dbReference>
<dbReference type="InterPro" id="IPR043129">
    <property type="entry name" value="ATPase_NBD"/>
</dbReference>
<evidence type="ECO:0000256" key="2">
    <source>
        <dbReference type="ARBA" id="ARBA00022629"/>
    </source>
</evidence>
<evidence type="ECO:0000256" key="3">
    <source>
        <dbReference type="ARBA" id="ARBA00022679"/>
    </source>
</evidence>
<evidence type="ECO:0000256" key="6">
    <source>
        <dbReference type="ARBA" id="ARBA00022840"/>
    </source>
</evidence>
<dbReference type="InterPro" id="IPR000577">
    <property type="entry name" value="Carb_kinase_FGGY"/>
</dbReference>
<dbReference type="GO" id="GO:0004856">
    <property type="term" value="F:D-xylulokinase activity"/>
    <property type="evidence" value="ECO:0007669"/>
    <property type="project" value="UniProtKB-UniRule"/>
</dbReference>
<dbReference type="PROSITE" id="PS00445">
    <property type="entry name" value="FGGY_KINASES_2"/>
    <property type="match status" value="1"/>
</dbReference>
<dbReference type="InterPro" id="IPR050406">
    <property type="entry name" value="FGGY_Carb_Kinase"/>
</dbReference>
<comment type="catalytic activity">
    <reaction evidence="8 10">
        <text>D-xylulose + ATP = D-xylulose 5-phosphate + ADP + H(+)</text>
        <dbReference type="Rhea" id="RHEA:10964"/>
        <dbReference type="ChEBI" id="CHEBI:15378"/>
        <dbReference type="ChEBI" id="CHEBI:17140"/>
        <dbReference type="ChEBI" id="CHEBI:30616"/>
        <dbReference type="ChEBI" id="CHEBI:57737"/>
        <dbReference type="ChEBI" id="CHEBI:456216"/>
        <dbReference type="EC" id="2.7.1.17"/>
    </reaction>
</comment>
<keyword evidence="3 8" id="KW-0808">Transferase</keyword>
<evidence type="ECO:0000256" key="9">
    <source>
        <dbReference type="RuleBase" id="RU003733"/>
    </source>
</evidence>
<feature type="binding site" evidence="8">
    <location>
        <begin position="82"/>
        <end position="83"/>
    </location>
    <ligand>
        <name>substrate</name>
    </ligand>
</feature>
<feature type="domain" description="Carbohydrate kinase FGGY N-terminal" evidence="11">
    <location>
        <begin position="1"/>
        <end position="245"/>
    </location>
</feature>
<comment type="caution">
    <text evidence="13">The sequence shown here is derived from an EMBL/GenBank/DDBJ whole genome shotgun (WGS) entry which is preliminary data.</text>
</comment>
<reference evidence="13" key="1">
    <citation type="submission" date="2022-01" db="EMBL/GenBank/DDBJ databases">
        <title>Genome sequence and assembly of Parabukholderia sp. RG36.</title>
        <authorList>
            <person name="Chhetri G."/>
        </authorList>
    </citation>
    <scope>NUCLEOTIDE SEQUENCE</scope>
    <source>
        <strain evidence="13">RG36</strain>
    </source>
</reference>
<dbReference type="PROSITE" id="PS00933">
    <property type="entry name" value="FGGY_KINASES_1"/>
    <property type="match status" value="1"/>
</dbReference>
<dbReference type="HAMAP" id="MF_02220">
    <property type="entry name" value="XylB"/>
    <property type="match status" value="1"/>
</dbReference>
<feature type="domain" description="Carbohydrate kinase FGGY C-terminal" evidence="12">
    <location>
        <begin position="254"/>
        <end position="443"/>
    </location>
</feature>